<dbReference type="KEGG" id="aten:116294823"/>
<reference evidence="4" key="1">
    <citation type="submission" date="2025-08" db="UniProtKB">
        <authorList>
            <consortium name="RefSeq"/>
        </authorList>
    </citation>
    <scope>IDENTIFICATION</scope>
    <source>
        <tissue evidence="4">Tentacle</tissue>
    </source>
</reference>
<dbReference type="PANTHER" id="PTHR31994">
    <property type="entry name" value="LEUCINE-RICH REPEAT-CONTAINING PROTEIN 42"/>
    <property type="match status" value="1"/>
</dbReference>
<dbReference type="Proteomes" id="UP000515163">
    <property type="component" value="Unplaced"/>
</dbReference>
<dbReference type="SUPFAM" id="SSF52047">
    <property type="entry name" value="RNI-like"/>
    <property type="match status" value="1"/>
</dbReference>
<keyword evidence="1" id="KW-0433">Leucine-rich repeat</keyword>
<dbReference type="InterPro" id="IPR032675">
    <property type="entry name" value="LRR_dom_sf"/>
</dbReference>
<evidence type="ECO:0000313" key="4">
    <source>
        <dbReference type="RefSeq" id="XP_031558350.1"/>
    </source>
</evidence>
<keyword evidence="2" id="KW-0677">Repeat</keyword>
<evidence type="ECO:0000256" key="1">
    <source>
        <dbReference type="ARBA" id="ARBA00022614"/>
    </source>
</evidence>
<proteinExistence type="predicted"/>
<dbReference type="OrthoDB" id="120976at2759"/>
<name>A0A6P8I098_ACTTE</name>
<dbReference type="RefSeq" id="XP_031558350.1">
    <property type="nucleotide sequence ID" value="XM_031702490.1"/>
</dbReference>
<dbReference type="Gene3D" id="3.80.10.10">
    <property type="entry name" value="Ribonuclease Inhibitor"/>
    <property type="match status" value="1"/>
</dbReference>
<dbReference type="FunCoup" id="A0A6P8I098">
    <property type="interactions" value="559"/>
</dbReference>
<dbReference type="InParanoid" id="A0A6P8I098"/>
<dbReference type="AlphaFoldDB" id="A0A6P8I098"/>
<evidence type="ECO:0000256" key="2">
    <source>
        <dbReference type="ARBA" id="ARBA00022737"/>
    </source>
</evidence>
<evidence type="ECO:0000313" key="3">
    <source>
        <dbReference type="Proteomes" id="UP000515163"/>
    </source>
</evidence>
<keyword evidence="3" id="KW-1185">Reference proteome</keyword>
<gene>
    <name evidence="4" type="primary">LOC116294823</name>
</gene>
<sequence>MPFSSRRLGDLFPREDEVGLYYTRDKYGQLQVPPGYELSTKENVKKHLIDSEPKAASCSLKVQNGNSSPTSLFSICLDFVAKNITIVESLCGFPEIVGKELFNRVQINGGFPKGCQQNLQLFCDAYGSVVLSKLSLKYRYLEVNEVDYLRCFPCLTELDLSHCLLGSDHELLAHVAKVTSLLKLSLKDNGLNDSDLKCLTLPLRVMGAGPLTLSTLDLSCNPDISNLSVRYLTTFSKLTSLNLSGTSVTMAGVSRLTAATNLKFSPTSTEFFSENAIKTEGWASPVIDDWLSNSKRVLQSKSHDTANEKAKSFYPKKTKCNILKSKRIIKTRDVAETQIILTADKRTINENLDKSSVENEKKNTKLFKKSLMANLASSAIKRKSASSNQDSEGSDDDLMKSYLTSNVKVDKKRKICLADLTF</sequence>
<dbReference type="InterPro" id="IPR039631">
    <property type="entry name" value="LRRC42"/>
</dbReference>
<organism evidence="3 4">
    <name type="scientific">Actinia tenebrosa</name>
    <name type="common">Australian red waratah sea anemone</name>
    <dbReference type="NCBI Taxonomy" id="6105"/>
    <lineage>
        <taxon>Eukaryota</taxon>
        <taxon>Metazoa</taxon>
        <taxon>Cnidaria</taxon>
        <taxon>Anthozoa</taxon>
        <taxon>Hexacorallia</taxon>
        <taxon>Actiniaria</taxon>
        <taxon>Actiniidae</taxon>
        <taxon>Actinia</taxon>
    </lineage>
</organism>
<protein>
    <submittedName>
        <fullName evidence="4">Leucine-rich repeat-containing protein 42-like</fullName>
    </submittedName>
</protein>
<dbReference type="PANTHER" id="PTHR31994:SF3">
    <property type="entry name" value="LEUCINE-RICH REPEAT-CONTAINING PROTEIN 42"/>
    <property type="match status" value="1"/>
</dbReference>
<dbReference type="GeneID" id="116294823"/>
<accession>A0A6P8I098</accession>